<accession>A0A1H8JJ40</accession>
<protein>
    <submittedName>
        <fullName evidence="1">Bacteriophage HK97-gp10, putative tail-component</fullName>
    </submittedName>
</protein>
<organism evidence="1 2">
    <name type="scientific">Peptostreptococcus russellii</name>
    <dbReference type="NCBI Taxonomy" id="215200"/>
    <lineage>
        <taxon>Bacteria</taxon>
        <taxon>Bacillati</taxon>
        <taxon>Bacillota</taxon>
        <taxon>Clostridia</taxon>
        <taxon>Peptostreptococcales</taxon>
        <taxon>Peptostreptococcaceae</taxon>
        <taxon>Peptostreptococcus</taxon>
    </lineage>
</organism>
<dbReference type="STRING" id="215200.SAMN05216454_11424"/>
<dbReference type="EMBL" id="FODF01000014">
    <property type="protein sequence ID" value="SEN80287.1"/>
    <property type="molecule type" value="Genomic_DNA"/>
</dbReference>
<dbReference type="AlphaFoldDB" id="A0A1H8JJ40"/>
<dbReference type="InterPro" id="IPR010064">
    <property type="entry name" value="HK97-gp10_tail"/>
</dbReference>
<proteinExistence type="predicted"/>
<evidence type="ECO:0000313" key="2">
    <source>
        <dbReference type="Proteomes" id="UP000199512"/>
    </source>
</evidence>
<gene>
    <name evidence="1" type="ORF">SAMN05216454_11424</name>
</gene>
<sequence length="148" mass="16690">MPKIGSTGGLDKQMKKMNDRIQKINDKGLDEFIEQLARKLAIRVLVHAIHRTPVDTGTLRRGWGGGVEKTPTQIGKETPVNKVGDVFSIVISNNIDYAVYVEYGHRARGGKGWVPGKFMLKISVEKVKAKSRSIIEKEFKKQLERIFK</sequence>
<name>A0A1H8JJ40_9FIRM</name>
<keyword evidence="2" id="KW-1185">Reference proteome</keyword>
<dbReference type="Pfam" id="PF04883">
    <property type="entry name" value="HK97-gp10_like"/>
    <property type="match status" value="1"/>
</dbReference>
<dbReference type="Proteomes" id="UP000199512">
    <property type="component" value="Unassembled WGS sequence"/>
</dbReference>
<reference evidence="1 2" key="1">
    <citation type="submission" date="2016-10" db="EMBL/GenBank/DDBJ databases">
        <authorList>
            <person name="de Groot N.N."/>
        </authorList>
    </citation>
    <scope>NUCLEOTIDE SEQUENCE [LARGE SCALE GENOMIC DNA]</scope>
    <source>
        <strain evidence="1 2">Calf135</strain>
    </source>
</reference>
<dbReference type="RefSeq" id="WP_091975927.1">
    <property type="nucleotide sequence ID" value="NZ_FODF01000014.1"/>
</dbReference>
<dbReference type="OrthoDB" id="1850874at2"/>
<evidence type="ECO:0000313" key="1">
    <source>
        <dbReference type="EMBL" id="SEN80287.1"/>
    </source>
</evidence>